<evidence type="ECO:0000259" key="1">
    <source>
        <dbReference type="Pfam" id="PF21307"/>
    </source>
</evidence>
<dbReference type="InterPro" id="IPR049053">
    <property type="entry name" value="AFCA-like_C"/>
</dbReference>
<dbReference type="Proteomes" id="UP000199403">
    <property type="component" value="Unassembled WGS sequence"/>
</dbReference>
<dbReference type="Pfam" id="PF22124">
    <property type="entry name" value="Glyco_hydro_95_cat"/>
    <property type="match status" value="1"/>
</dbReference>
<dbReference type="InterPro" id="IPR012341">
    <property type="entry name" value="6hp_glycosidase-like_sf"/>
</dbReference>
<dbReference type="GO" id="GO:0005975">
    <property type="term" value="P:carbohydrate metabolic process"/>
    <property type="evidence" value="ECO:0007669"/>
    <property type="project" value="InterPro"/>
</dbReference>
<proteinExistence type="predicted"/>
<dbReference type="STRING" id="1416801.SAMN05192553_11261"/>
<dbReference type="AlphaFoldDB" id="A0A1H7BMC9"/>
<gene>
    <name evidence="3" type="ORF">SAMN05192553_11261</name>
</gene>
<evidence type="ECO:0000313" key="3">
    <source>
        <dbReference type="EMBL" id="SEJ77517.1"/>
    </source>
</evidence>
<keyword evidence="4" id="KW-1185">Reference proteome</keyword>
<dbReference type="InterPro" id="IPR008928">
    <property type="entry name" value="6-hairpin_glycosidase_sf"/>
</dbReference>
<dbReference type="PROSITE" id="PS51257">
    <property type="entry name" value="PROKAR_LIPOPROTEIN"/>
    <property type="match status" value="1"/>
</dbReference>
<dbReference type="SUPFAM" id="SSF48208">
    <property type="entry name" value="Six-hairpin glycosidases"/>
    <property type="match status" value="1"/>
</dbReference>
<dbReference type="PANTHER" id="PTHR31084">
    <property type="entry name" value="ALPHA-L-FUCOSIDASE 2"/>
    <property type="match status" value="1"/>
</dbReference>
<evidence type="ECO:0000259" key="2">
    <source>
        <dbReference type="Pfam" id="PF22124"/>
    </source>
</evidence>
<dbReference type="RefSeq" id="WP_244891277.1">
    <property type="nucleotide sequence ID" value="NZ_FNZH01000012.1"/>
</dbReference>
<dbReference type="EMBL" id="FNZH01000012">
    <property type="protein sequence ID" value="SEJ77517.1"/>
    <property type="molecule type" value="Genomic_DNA"/>
</dbReference>
<protein>
    <submittedName>
        <fullName evidence="3">Alpha-L-fucosidase 2</fullName>
    </submittedName>
</protein>
<evidence type="ECO:0000313" key="4">
    <source>
        <dbReference type="Proteomes" id="UP000199403"/>
    </source>
</evidence>
<name>A0A1H7BMC9_9BACT</name>
<dbReference type="GO" id="GO:0004560">
    <property type="term" value="F:alpha-L-fucosidase activity"/>
    <property type="evidence" value="ECO:0007669"/>
    <property type="project" value="TreeGrafter"/>
</dbReference>
<dbReference type="Pfam" id="PF21307">
    <property type="entry name" value="Glyco_hydro_95_C"/>
    <property type="match status" value="1"/>
</dbReference>
<dbReference type="PANTHER" id="PTHR31084:SF0">
    <property type="entry name" value="ALPHA-L-FUCOSIDASE 2"/>
    <property type="match status" value="1"/>
</dbReference>
<reference evidence="4" key="1">
    <citation type="submission" date="2016-10" db="EMBL/GenBank/DDBJ databases">
        <authorList>
            <person name="Varghese N."/>
            <person name="Submissions S."/>
        </authorList>
    </citation>
    <scope>NUCLEOTIDE SEQUENCE [LARGE SCALE GENOMIC DNA]</scope>
    <source>
        <strain evidence="4">IBRC-M 10761</strain>
    </source>
</reference>
<organism evidence="3 4">
    <name type="scientific">Cyclobacterium xiamenense</name>
    <dbReference type="NCBI Taxonomy" id="1297121"/>
    <lineage>
        <taxon>Bacteria</taxon>
        <taxon>Pseudomonadati</taxon>
        <taxon>Bacteroidota</taxon>
        <taxon>Cytophagia</taxon>
        <taxon>Cytophagales</taxon>
        <taxon>Cyclobacteriaceae</taxon>
        <taxon>Cyclobacterium</taxon>
    </lineage>
</organism>
<accession>A0A1H7BMC9</accession>
<dbReference type="InterPro" id="IPR054363">
    <property type="entry name" value="GH95_cat"/>
</dbReference>
<sequence>MKFNQRVNVTCTLFCLLSVAGCQQKVADQMPRYYMERSFPDLAKTWDEGIPLGNAMLGALVWEKDGKLRFSLDRADLWDLRAMENLDFETYDFNWVKKQWEANAYGAVQRQFDVPYDTLSGPSKIPGAALEFAIAELGVVESVTLDLQAATCVIQWQNGTVLRTFVHATEPIGWYRFENLQTPLQPIIVPPPYVGEGAAGVDNPVSGQDLRRLGYPPGKVSQGDNSLTYEQEGWDGFRFQVNTRWVEAGNQLEGSWSISSAKKDSEPSDTAAQFTETALNEGMDTHQKTHHAWWDTHWKASSITLPDTLLQQQYYMDMYKLGAAARQGAPPISLQSVWTADNGKLPPWKGDFHHDLNTQLSYWPTYAGNHLKLEQGFIDWLNQHQPTFEKYTREYFGTNGLNVPGVTTLEGDPMGGWIQYAFGPTVSAWLGHHFYLHWRYSMDRDFLEREAYPWIGEVAVYLKELSIVDEGGKRKLPLSSSPEIHNNDARAWYNQTTNYDLALVRWTYTIAAELAKELGYTEEAVEWANTLAEWPGYATDETGLMIAPGHPLQESHRHLSQVMAIHPLSLIDPSHGEKDQKIIKNTLSHLDELGSSNWTGYSFAWLGNLKARAGDGEGAAMALRDFASSFVLPNSFHVNGDQSGTGKSSFTYRPFTLEGNFAFAAGIQEMLIQSHTGVVKLFPAIPADWQDVSFKTLRTQGAFLVSATRENGKVDNLEIISEKGGEIIFENPFDEDQFSSDKEYIKDGLNIKLTLAEGEKVVFNR</sequence>
<feature type="domain" description="Glycosyl hydrolase family 95 catalytic" evidence="2">
    <location>
        <begin position="294"/>
        <end position="671"/>
    </location>
</feature>
<dbReference type="Gene3D" id="1.50.10.10">
    <property type="match status" value="1"/>
</dbReference>
<feature type="domain" description="Alpha fucosidase A-like C-terminal" evidence="1">
    <location>
        <begin position="673"/>
        <end position="732"/>
    </location>
</feature>